<dbReference type="InterPro" id="IPR010982">
    <property type="entry name" value="Lambda_DNA-bd_dom_sf"/>
</dbReference>
<dbReference type="OrthoDB" id="9021722at2"/>
<evidence type="ECO:0000313" key="3">
    <source>
        <dbReference type="Proteomes" id="UP000199119"/>
    </source>
</evidence>
<dbReference type="InterPro" id="IPR001387">
    <property type="entry name" value="Cro/C1-type_HTH"/>
</dbReference>
<protein>
    <recommendedName>
        <fullName evidence="1">HTH cro/C1-type domain-containing protein</fullName>
    </recommendedName>
</protein>
<proteinExistence type="predicted"/>
<dbReference type="Gene3D" id="1.10.260.40">
    <property type="entry name" value="lambda repressor-like DNA-binding domains"/>
    <property type="match status" value="1"/>
</dbReference>
<dbReference type="SMART" id="SM00530">
    <property type="entry name" value="HTH_XRE"/>
    <property type="match status" value="1"/>
</dbReference>
<dbReference type="PROSITE" id="PS50943">
    <property type="entry name" value="HTH_CROC1"/>
    <property type="match status" value="1"/>
</dbReference>
<accession>A0A1I2GB90</accession>
<name>A0A1I2GB90_9BURK</name>
<sequence>MTGPQLLQLLMDTRGLNPNALAEALKGATGQPQISKYVKNQIQEPRRKTLQPIADYFRVPIDAFYDPDLADKTARELGILADDDSEFLEPPALHRVAEPPVAYAIPRHSSYTTRDALRQLRDLLAGESPGVRQSVVALMGDMATRADDRQFSDQIIERIMGALGQLGNDAPQPSIASTPVGGAAK</sequence>
<dbReference type="EMBL" id="FONX01000014">
    <property type="protein sequence ID" value="SFF15024.1"/>
    <property type="molecule type" value="Genomic_DNA"/>
</dbReference>
<dbReference type="AlphaFoldDB" id="A0A1I2GB90"/>
<keyword evidence="3" id="KW-1185">Reference proteome</keyword>
<reference evidence="3" key="1">
    <citation type="submission" date="2016-10" db="EMBL/GenBank/DDBJ databases">
        <authorList>
            <person name="Varghese N."/>
            <person name="Submissions S."/>
        </authorList>
    </citation>
    <scope>NUCLEOTIDE SEQUENCE [LARGE SCALE GENOMIC DNA]</scope>
    <source>
        <strain evidence="3">DSM 27981</strain>
    </source>
</reference>
<evidence type="ECO:0000313" key="2">
    <source>
        <dbReference type="EMBL" id="SFF15024.1"/>
    </source>
</evidence>
<organism evidence="2 3">
    <name type="scientific">Paracidovorax wautersii</name>
    <dbReference type="NCBI Taxonomy" id="1177982"/>
    <lineage>
        <taxon>Bacteria</taxon>
        <taxon>Pseudomonadati</taxon>
        <taxon>Pseudomonadota</taxon>
        <taxon>Betaproteobacteria</taxon>
        <taxon>Burkholderiales</taxon>
        <taxon>Comamonadaceae</taxon>
        <taxon>Paracidovorax</taxon>
    </lineage>
</organism>
<feature type="domain" description="HTH cro/C1-type" evidence="1">
    <location>
        <begin position="7"/>
        <end position="64"/>
    </location>
</feature>
<evidence type="ECO:0000259" key="1">
    <source>
        <dbReference type="PROSITE" id="PS50943"/>
    </source>
</evidence>
<dbReference type="Proteomes" id="UP000199119">
    <property type="component" value="Unassembled WGS sequence"/>
</dbReference>
<dbReference type="SUPFAM" id="SSF47413">
    <property type="entry name" value="lambda repressor-like DNA-binding domains"/>
    <property type="match status" value="1"/>
</dbReference>
<dbReference type="GO" id="GO:0003677">
    <property type="term" value="F:DNA binding"/>
    <property type="evidence" value="ECO:0007669"/>
    <property type="project" value="InterPro"/>
</dbReference>
<gene>
    <name evidence="2" type="ORF">SAMN04489711_11482</name>
</gene>
<dbReference type="RefSeq" id="WP_092940783.1">
    <property type="nucleotide sequence ID" value="NZ_FONX01000014.1"/>
</dbReference>